<evidence type="ECO:0000313" key="8">
    <source>
        <dbReference type="EMBL" id="KLK91691.1"/>
    </source>
</evidence>
<keyword evidence="3 6" id="KW-0812">Transmembrane</keyword>
<feature type="transmembrane region" description="Helical" evidence="6">
    <location>
        <begin position="43"/>
        <end position="63"/>
    </location>
</feature>
<feature type="transmembrane region" description="Helical" evidence="6">
    <location>
        <begin position="190"/>
        <end position="211"/>
    </location>
</feature>
<dbReference type="InterPro" id="IPR000620">
    <property type="entry name" value="EamA_dom"/>
</dbReference>
<keyword evidence="9" id="KW-1185">Reference proteome</keyword>
<evidence type="ECO:0000313" key="9">
    <source>
        <dbReference type="Proteomes" id="UP000035489"/>
    </source>
</evidence>
<dbReference type="AlphaFoldDB" id="A0A0H1R9Z5"/>
<protein>
    <submittedName>
        <fullName evidence="8">Membrane protein</fullName>
    </submittedName>
</protein>
<comment type="similarity">
    <text evidence="2">Belongs to the EamA transporter family.</text>
</comment>
<evidence type="ECO:0000256" key="4">
    <source>
        <dbReference type="ARBA" id="ARBA00022989"/>
    </source>
</evidence>
<evidence type="ECO:0000256" key="3">
    <source>
        <dbReference type="ARBA" id="ARBA00022692"/>
    </source>
</evidence>
<evidence type="ECO:0000256" key="1">
    <source>
        <dbReference type="ARBA" id="ARBA00004141"/>
    </source>
</evidence>
<keyword evidence="5 6" id="KW-0472">Membrane</keyword>
<dbReference type="GO" id="GO:0016020">
    <property type="term" value="C:membrane"/>
    <property type="evidence" value="ECO:0007669"/>
    <property type="project" value="UniProtKB-SubCell"/>
</dbReference>
<dbReference type="InterPro" id="IPR037185">
    <property type="entry name" value="EmrE-like"/>
</dbReference>
<dbReference type="EMBL" id="LCYG01000048">
    <property type="protein sequence ID" value="KLK91691.1"/>
    <property type="molecule type" value="Genomic_DNA"/>
</dbReference>
<dbReference type="PATRIC" id="fig|1225564.3.peg.4899"/>
<dbReference type="OrthoDB" id="9806889at2"/>
<sequence length="300" mass="32498">MKILQSLWKGLWGQAYLLLILTTLMWGGNAIAGRLAVGEVSPMLLTCIRWAIVAIILGPLVGRQVVSEWPQIGSRWLYTILMGSSGFTAFNALFYAAAYHTSAVNLTIFQGSIPVLVLIGTILFFGARVIPLQILGMIVTILGVVLVSVKADLEVLKTLALNIGDVWMLIACVFYAGYTLGLRRRPPVSGLVFFTALAGVAFLTSLPLLAIEIAQGAVQWPSLKGWLILLYIGLFPSLISQIFFIRGVELIGPARAGLFVNLVPVFGALLAVLLLGEPFAYYHALGLFLVLGGIWLAERK</sequence>
<name>A0A0H1R9Z5_9HYPH</name>
<proteinExistence type="inferred from homology"/>
<dbReference type="Gene3D" id="1.10.3730.20">
    <property type="match status" value="1"/>
</dbReference>
<dbReference type="SUPFAM" id="SSF103481">
    <property type="entry name" value="Multidrug resistance efflux transporter EmrE"/>
    <property type="match status" value="2"/>
</dbReference>
<dbReference type="PANTHER" id="PTHR32322">
    <property type="entry name" value="INNER MEMBRANE TRANSPORTER"/>
    <property type="match status" value="1"/>
</dbReference>
<comment type="caution">
    <text evidence="8">The sequence shown here is derived from an EMBL/GenBank/DDBJ whole genome shotgun (WGS) entry which is preliminary data.</text>
</comment>
<comment type="subcellular location">
    <subcellularLocation>
        <location evidence="1">Membrane</location>
        <topology evidence="1">Multi-pass membrane protein</topology>
    </subcellularLocation>
</comment>
<dbReference type="InterPro" id="IPR050638">
    <property type="entry name" value="AA-Vitamin_Transporters"/>
</dbReference>
<evidence type="ECO:0000256" key="2">
    <source>
        <dbReference type="ARBA" id="ARBA00007362"/>
    </source>
</evidence>
<feature type="transmembrane region" description="Helical" evidence="6">
    <location>
        <begin position="256"/>
        <end position="274"/>
    </location>
</feature>
<dbReference type="PANTHER" id="PTHR32322:SF2">
    <property type="entry name" value="EAMA DOMAIN-CONTAINING PROTEIN"/>
    <property type="match status" value="1"/>
</dbReference>
<gene>
    <name evidence="8" type="ORF">AA309_18705</name>
</gene>
<dbReference type="RefSeq" id="WP_047190537.1">
    <property type="nucleotide sequence ID" value="NZ_LCYG01000048.1"/>
</dbReference>
<feature type="transmembrane region" description="Helical" evidence="6">
    <location>
        <begin position="134"/>
        <end position="153"/>
    </location>
</feature>
<keyword evidence="4 6" id="KW-1133">Transmembrane helix</keyword>
<evidence type="ECO:0000256" key="6">
    <source>
        <dbReference type="SAM" id="Phobius"/>
    </source>
</evidence>
<feature type="transmembrane region" description="Helical" evidence="6">
    <location>
        <begin position="223"/>
        <end position="244"/>
    </location>
</feature>
<feature type="transmembrane region" description="Helical" evidence="6">
    <location>
        <begin position="75"/>
        <end position="96"/>
    </location>
</feature>
<feature type="transmembrane region" description="Helical" evidence="6">
    <location>
        <begin position="108"/>
        <end position="127"/>
    </location>
</feature>
<feature type="transmembrane region" description="Helical" evidence="6">
    <location>
        <begin position="12"/>
        <end position="31"/>
    </location>
</feature>
<accession>A0A0H1R9Z5</accession>
<feature type="transmembrane region" description="Helical" evidence="6">
    <location>
        <begin position="159"/>
        <end position="178"/>
    </location>
</feature>
<dbReference type="Proteomes" id="UP000035489">
    <property type="component" value="Unassembled WGS sequence"/>
</dbReference>
<reference evidence="8 9" key="1">
    <citation type="submission" date="2015-05" db="EMBL/GenBank/DDBJ databases">
        <title>Draft genome sequence of Microvirga vignae strain BR3299, a novel nitrogen fixing bacteria isolated from Brazil semi-aired region.</title>
        <authorList>
            <person name="Zilli J.E."/>
            <person name="Passos S.R."/>
            <person name="Leite J."/>
            <person name="Baldani J.I."/>
            <person name="Xavier G.R."/>
            <person name="Rumjaneck N.G."/>
            <person name="Simoes-Araujo J.L."/>
        </authorList>
    </citation>
    <scope>NUCLEOTIDE SEQUENCE [LARGE SCALE GENOMIC DNA]</scope>
    <source>
        <strain evidence="8 9">BR3299</strain>
    </source>
</reference>
<feature type="transmembrane region" description="Helical" evidence="6">
    <location>
        <begin position="280"/>
        <end position="297"/>
    </location>
</feature>
<feature type="domain" description="EamA" evidence="7">
    <location>
        <begin position="15"/>
        <end position="148"/>
    </location>
</feature>
<evidence type="ECO:0000256" key="5">
    <source>
        <dbReference type="ARBA" id="ARBA00023136"/>
    </source>
</evidence>
<organism evidence="8 9">
    <name type="scientific">Microvirga vignae</name>
    <dbReference type="NCBI Taxonomy" id="1225564"/>
    <lineage>
        <taxon>Bacteria</taxon>
        <taxon>Pseudomonadati</taxon>
        <taxon>Pseudomonadota</taxon>
        <taxon>Alphaproteobacteria</taxon>
        <taxon>Hyphomicrobiales</taxon>
        <taxon>Methylobacteriaceae</taxon>
        <taxon>Microvirga</taxon>
    </lineage>
</organism>
<evidence type="ECO:0000259" key="7">
    <source>
        <dbReference type="Pfam" id="PF00892"/>
    </source>
</evidence>
<dbReference type="Pfam" id="PF00892">
    <property type="entry name" value="EamA"/>
    <property type="match status" value="2"/>
</dbReference>
<feature type="domain" description="EamA" evidence="7">
    <location>
        <begin position="163"/>
        <end position="296"/>
    </location>
</feature>